<keyword evidence="6" id="KW-0472">Membrane</keyword>
<dbReference type="PRINTS" id="PR00344">
    <property type="entry name" value="BCTRLSENSOR"/>
</dbReference>
<evidence type="ECO:0000259" key="7">
    <source>
        <dbReference type="PROSITE" id="PS50109"/>
    </source>
</evidence>
<evidence type="ECO:0000259" key="8">
    <source>
        <dbReference type="PROSITE" id="PS50110"/>
    </source>
</evidence>
<feature type="domain" description="Response regulatory" evidence="8">
    <location>
        <begin position="615"/>
        <end position="728"/>
    </location>
</feature>
<dbReference type="EC" id="2.7.13.3" evidence="2"/>
<gene>
    <name evidence="9" type="ORF">DOO78_04295</name>
</gene>
<feature type="modified residue" description="4-aspartylphosphate" evidence="4">
    <location>
        <position position="665"/>
    </location>
</feature>
<keyword evidence="10" id="KW-1185">Reference proteome</keyword>
<evidence type="ECO:0000256" key="3">
    <source>
        <dbReference type="ARBA" id="ARBA00022553"/>
    </source>
</evidence>
<dbReference type="OrthoDB" id="9796100at2"/>
<dbReference type="SUPFAM" id="SSF52172">
    <property type="entry name" value="CheY-like"/>
    <property type="match status" value="1"/>
</dbReference>
<dbReference type="CDD" id="cd12915">
    <property type="entry name" value="PDC2_DGC_like"/>
    <property type="match status" value="1"/>
</dbReference>
<dbReference type="AlphaFoldDB" id="A0A327MCD7"/>
<feature type="domain" description="Histidine kinase" evidence="7">
    <location>
        <begin position="376"/>
        <end position="593"/>
    </location>
</feature>
<dbReference type="GO" id="GO:0000155">
    <property type="term" value="F:phosphorelay sensor kinase activity"/>
    <property type="evidence" value="ECO:0007669"/>
    <property type="project" value="InterPro"/>
</dbReference>
<evidence type="ECO:0000313" key="9">
    <source>
        <dbReference type="EMBL" id="RAI60297.1"/>
    </source>
</evidence>
<dbReference type="InterPro" id="IPR003594">
    <property type="entry name" value="HATPase_dom"/>
</dbReference>
<dbReference type="InterPro" id="IPR004358">
    <property type="entry name" value="Sig_transdc_His_kin-like_C"/>
</dbReference>
<dbReference type="PANTHER" id="PTHR43065:SF49">
    <property type="entry name" value="HISTIDINE KINASE"/>
    <property type="match status" value="1"/>
</dbReference>
<feature type="transmembrane region" description="Helical" evidence="6">
    <location>
        <begin position="308"/>
        <end position="327"/>
    </location>
</feature>
<comment type="caution">
    <text evidence="9">The sequence shown here is derived from an EMBL/GenBank/DDBJ whole genome shotgun (WGS) entry which is preliminary data.</text>
</comment>
<dbReference type="SMART" id="SM00387">
    <property type="entry name" value="HATPase_c"/>
    <property type="match status" value="1"/>
</dbReference>
<organism evidence="9 10">
    <name type="scientific">Roseicella frigidaeris</name>
    <dbReference type="NCBI Taxonomy" id="2230885"/>
    <lineage>
        <taxon>Bacteria</taxon>
        <taxon>Pseudomonadati</taxon>
        <taxon>Pseudomonadota</taxon>
        <taxon>Alphaproteobacteria</taxon>
        <taxon>Acetobacterales</taxon>
        <taxon>Roseomonadaceae</taxon>
        <taxon>Roseicella</taxon>
    </lineage>
</organism>
<dbReference type="InterPro" id="IPR036097">
    <property type="entry name" value="HisK_dim/P_sf"/>
</dbReference>
<dbReference type="EMBL" id="QLIX01000002">
    <property type="protein sequence ID" value="RAI60297.1"/>
    <property type="molecule type" value="Genomic_DNA"/>
</dbReference>
<dbReference type="SMART" id="SM00388">
    <property type="entry name" value="HisKA"/>
    <property type="match status" value="1"/>
</dbReference>
<evidence type="ECO:0000256" key="4">
    <source>
        <dbReference type="PROSITE-ProRule" id="PRU00169"/>
    </source>
</evidence>
<dbReference type="InterPro" id="IPR054327">
    <property type="entry name" value="His-kinase-like_sensor"/>
</dbReference>
<dbReference type="CDD" id="cd00082">
    <property type="entry name" value="HisKA"/>
    <property type="match status" value="1"/>
</dbReference>
<dbReference type="PROSITE" id="PS50110">
    <property type="entry name" value="RESPONSE_REGULATORY"/>
    <property type="match status" value="1"/>
</dbReference>
<dbReference type="SMART" id="SM00448">
    <property type="entry name" value="REC"/>
    <property type="match status" value="1"/>
</dbReference>
<protein>
    <recommendedName>
        <fullName evidence="2">histidine kinase</fullName>
        <ecNumber evidence="2">2.7.13.3</ecNumber>
    </recommendedName>
</protein>
<dbReference type="InterPro" id="IPR036890">
    <property type="entry name" value="HATPase_C_sf"/>
</dbReference>
<evidence type="ECO:0000256" key="5">
    <source>
        <dbReference type="SAM" id="MobiDB-lite"/>
    </source>
</evidence>
<proteinExistence type="predicted"/>
<reference evidence="10" key="1">
    <citation type="submission" date="2018-06" db="EMBL/GenBank/DDBJ databases">
        <authorList>
            <person name="Khan S.A."/>
        </authorList>
    </citation>
    <scope>NUCLEOTIDE SEQUENCE [LARGE SCALE GENOMIC DNA]</scope>
    <source>
        <strain evidence="10">DB-1506</strain>
    </source>
</reference>
<dbReference type="InterPro" id="IPR001789">
    <property type="entry name" value="Sig_transdc_resp-reg_receiver"/>
</dbReference>
<dbReference type="SUPFAM" id="SSF47384">
    <property type="entry name" value="Homodimeric domain of signal transducing histidine kinase"/>
    <property type="match status" value="1"/>
</dbReference>
<dbReference type="RefSeq" id="WP_111468483.1">
    <property type="nucleotide sequence ID" value="NZ_QLIX01000002.1"/>
</dbReference>
<dbReference type="SUPFAM" id="SSF55874">
    <property type="entry name" value="ATPase domain of HSP90 chaperone/DNA topoisomerase II/histidine kinase"/>
    <property type="match status" value="1"/>
</dbReference>
<evidence type="ECO:0000256" key="1">
    <source>
        <dbReference type="ARBA" id="ARBA00000085"/>
    </source>
</evidence>
<dbReference type="Pfam" id="PF02518">
    <property type="entry name" value="HATPase_c"/>
    <property type="match status" value="1"/>
</dbReference>
<dbReference type="InterPro" id="IPR005467">
    <property type="entry name" value="His_kinase_dom"/>
</dbReference>
<evidence type="ECO:0000256" key="2">
    <source>
        <dbReference type="ARBA" id="ARBA00012438"/>
    </source>
</evidence>
<dbReference type="PANTHER" id="PTHR43065">
    <property type="entry name" value="SENSOR HISTIDINE KINASE"/>
    <property type="match status" value="1"/>
</dbReference>
<dbReference type="Pfam" id="PF22588">
    <property type="entry name" value="dCache_1_like"/>
    <property type="match status" value="1"/>
</dbReference>
<dbReference type="InterPro" id="IPR003661">
    <property type="entry name" value="HisK_dim/P_dom"/>
</dbReference>
<evidence type="ECO:0000256" key="6">
    <source>
        <dbReference type="SAM" id="Phobius"/>
    </source>
</evidence>
<keyword evidence="3 4" id="KW-0597">Phosphoprotein</keyword>
<dbReference type="Pfam" id="PF00512">
    <property type="entry name" value="HisKA"/>
    <property type="match status" value="1"/>
</dbReference>
<dbReference type="Gene3D" id="3.30.565.10">
    <property type="entry name" value="Histidine kinase-like ATPase, C-terminal domain"/>
    <property type="match status" value="1"/>
</dbReference>
<feature type="region of interest" description="Disordered" evidence="5">
    <location>
        <begin position="1"/>
        <end position="24"/>
    </location>
</feature>
<comment type="catalytic activity">
    <reaction evidence="1">
        <text>ATP + protein L-histidine = ADP + protein N-phospho-L-histidine.</text>
        <dbReference type="EC" id="2.7.13.3"/>
    </reaction>
</comment>
<dbReference type="Gene3D" id="3.30.450.20">
    <property type="entry name" value="PAS domain"/>
    <property type="match status" value="2"/>
</dbReference>
<dbReference type="InterPro" id="IPR011006">
    <property type="entry name" value="CheY-like_superfamily"/>
</dbReference>
<accession>A0A327MCD7</accession>
<dbReference type="PROSITE" id="PS50109">
    <property type="entry name" value="HIS_KIN"/>
    <property type="match status" value="1"/>
</dbReference>
<name>A0A327MCD7_9PROT</name>
<dbReference type="Gene3D" id="1.10.287.130">
    <property type="match status" value="1"/>
</dbReference>
<keyword evidence="6" id="KW-1133">Transmembrane helix</keyword>
<feature type="transmembrane region" description="Helical" evidence="6">
    <location>
        <begin position="34"/>
        <end position="53"/>
    </location>
</feature>
<dbReference type="Pfam" id="PF00072">
    <property type="entry name" value="Response_reg"/>
    <property type="match status" value="1"/>
</dbReference>
<keyword evidence="6" id="KW-0812">Transmembrane</keyword>
<sequence>MLFRRARPRPDAAPDGAALDAAPRRPGRHAPTHLLLLGFSVLLPLGLFVWTAWSERRQALEEAEQTARRTVAVLHEHAARVLETSELVLSEVIRQTEGRSWDEIGGDLRLWTYLLRVAGDLGQPTDITLADGEGRLRMTTSRFPAARGDRLLGTEEFEALRSRQSWTFVGVQPQTATTPRQITLSRRRVTAEGQFDGILRVGVPVGQFTAFWVRYAPSLRYVVTLARGDGRVITRGPADHEVEHIPTSGTFLRTALAQREGSFDGISPIDGVQRLSAFAQVRDYPLHLAFSVETAAVLDGWRDRVSLLGLYTALAVAALLGMALMVLHQYRDERRDSHRWRDMAQRLAAEIDRREKAEAALRRAQTLDAVGQLTAGVAHDFNNLLQAIRSGLFLLAPKVPENGRKVLDASLQAVERGAKLVRQLMVFARREALQPRAVDPRTLVAGVGELLPKAVGVPVAIETAIEPDIAHVLVDPTQAELAVLNLAINARDAMPEGGTLTIGARNAHLDAPEGSAPPGDYVVLTIADTGVGMAPEVLDRVLEPFYTTKPVGKGTGLGLSMVHGFVTQSGGAMRIESRLGCGTRVSLWLPQAPMAMVAAASPAEPAPARSEAGCRVLLVDDDALARLATAAALREMGHDVVEARDGAEALIVLEQRPDLQVVVTDYAMPRMNGAELAQAIGLRWPGLVVLMITGYAAGLPGTRPEAVRVLLRKPFRMEELDALLRDATGLEMVPG</sequence>
<evidence type="ECO:0000313" key="10">
    <source>
        <dbReference type="Proteomes" id="UP000249065"/>
    </source>
</evidence>
<dbReference type="Gene3D" id="3.40.50.2300">
    <property type="match status" value="1"/>
</dbReference>
<dbReference type="Proteomes" id="UP000249065">
    <property type="component" value="Unassembled WGS sequence"/>
</dbReference>